<evidence type="ECO:0000313" key="1">
    <source>
        <dbReference type="EMBL" id="KAK6776041.1"/>
    </source>
</evidence>
<sequence>MVDMIMEVLRHMVKRQFPWLKKIR</sequence>
<dbReference type="AlphaFoldDB" id="A0AAN8T032"/>
<proteinExistence type="predicted"/>
<dbReference type="EMBL" id="JBANQN010000011">
    <property type="protein sequence ID" value="KAK6776041.1"/>
    <property type="molecule type" value="Genomic_DNA"/>
</dbReference>
<dbReference type="Proteomes" id="UP001371456">
    <property type="component" value="Unassembled WGS sequence"/>
</dbReference>
<protein>
    <submittedName>
        <fullName evidence="1">Uncharacterized protein</fullName>
    </submittedName>
</protein>
<evidence type="ECO:0000313" key="2">
    <source>
        <dbReference type="Proteomes" id="UP001371456"/>
    </source>
</evidence>
<name>A0AAN8T032_SOLBU</name>
<gene>
    <name evidence="1" type="ORF">RDI58_027042</name>
</gene>
<keyword evidence="2" id="KW-1185">Reference proteome</keyword>
<accession>A0AAN8T032</accession>
<reference evidence="1 2" key="1">
    <citation type="submission" date="2024-02" db="EMBL/GenBank/DDBJ databases">
        <title>de novo genome assembly of Solanum bulbocastanum strain 11H21.</title>
        <authorList>
            <person name="Hosaka A.J."/>
        </authorList>
    </citation>
    <scope>NUCLEOTIDE SEQUENCE [LARGE SCALE GENOMIC DNA]</scope>
    <source>
        <tissue evidence="1">Young leaves</tissue>
    </source>
</reference>
<comment type="caution">
    <text evidence="1">The sequence shown here is derived from an EMBL/GenBank/DDBJ whole genome shotgun (WGS) entry which is preliminary data.</text>
</comment>
<organism evidence="1 2">
    <name type="scientific">Solanum bulbocastanum</name>
    <name type="common">Wild potato</name>
    <dbReference type="NCBI Taxonomy" id="147425"/>
    <lineage>
        <taxon>Eukaryota</taxon>
        <taxon>Viridiplantae</taxon>
        <taxon>Streptophyta</taxon>
        <taxon>Embryophyta</taxon>
        <taxon>Tracheophyta</taxon>
        <taxon>Spermatophyta</taxon>
        <taxon>Magnoliopsida</taxon>
        <taxon>eudicotyledons</taxon>
        <taxon>Gunneridae</taxon>
        <taxon>Pentapetalae</taxon>
        <taxon>asterids</taxon>
        <taxon>lamiids</taxon>
        <taxon>Solanales</taxon>
        <taxon>Solanaceae</taxon>
        <taxon>Solanoideae</taxon>
        <taxon>Solaneae</taxon>
        <taxon>Solanum</taxon>
    </lineage>
</organism>